<dbReference type="GO" id="GO:0005524">
    <property type="term" value="F:ATP binding"/>
    <property type="evidence" value="ECO:0007669"/>
    <property type="project" value="TreeGrafter"/>
</dbReference>
<dbReference type="KEGG" id="aiq:Azoinq_06375"/>
<dbReference type="PANTHER" id="PTHR30115">
    <property type="entry name" value="NITROGEN REGULATORY PROTEIN P-II"/>
    <property type="match status" value="1"/>
</dbReference>
<dbReference type="SMART" id="SM00938">
    <property type="entry name" value="P-II"/>
    <property type="match status" value="1"/>
</dbReference>
<dbReference type="GO" id="GO:0005829">
    <property type="term" value="C:cytosol"/>
    <property type="evidence" value="ECO:0007669"/>
    <property type="project" value="TreeGrafter"/>
</dbReference>
<dbReference type="Proteomes" id="UP000683428">
    <property type="component" value="Chromosome"/>
</dbReference>
<dbReference type="GO" id="GO:0006808">
    <property type="term" value="P:regulation of nitrogen utilization"/>
    <property type="evidence" value="ECO:0007669"/>
    <property type="project" value="InterPro"/>
</dbReference>
<proteinExistence type="predicted"/>
<gene>
    <name evidence="1" type="ORF">Azoinq_06375</name>
</gene>
<accession>A0A975XVV0</accession>
<organism evidence="1 2">
    <name type="scientific">Azospira inquinata</name>
    <dbReference type="NCBI Taxonomy" id="2785627"/>
    <lineage>
        <taxon>Bacteria</taxon>
        <taxon>Pseudomonadati</taxon>
        <taxon>Pseudomonadota</taxon>
        <taxon>Betaproteobacteria</taxon>
        <taxon>Rhodocyclales</taxon>
        <taxon>Rhodocyclaceae</taxon>
        <taxon>Azospira</taxon>
    </lineage>
</organism>
<dbReference type="AlphaFoldDB" id="A0A975XVV0"/>
<dbReference type="PANTHER" id="PTHR30115:SF11">
    <property type="entry name" value="NITROGEN REGULATORY PROTEIN P-II HOMOLOG"/>
    <property type="match status" value="1"/>
</dbReference>
<keyword evidence="2" id="KW-1185">Reference proteome</keyword>
<dbReference type="RefSeq" id="WP_216130838.1">
    <property type="nucleotide sequence ID" value="NZ_CP064782.1"/>
</dbReference>
<dbReference type="Pfam" id="PF00543">
    <property type="entry name" value="P-II"/>
    <property type="match status" value="1"/>
</dbReference>
<reference evidence="1" key="1">
    <citation type="submission" date="2020-11" db="EMBL/GenBank/DDBJ databases">
        <title>Azospira inquinata sp. nov.</title>
        <authorList>
            <person name="Moe W.M."/>
            <person name="Mikes M.C."/>
        </authorList>
    </citation>
    <scope>NUCLEOTIDE SEQUENCE</scope>
    <source>
        <strain evidence="1">Azo-3</strain>
    </source>
</reference>
<dbReference type="EMBL" id="CP064782">
    <property type="protein sequence ID" value="QWT50209.1"/>
    <property type="molecule type" value="Genomic_DNA"/>
</dbReference>
<evidence type="ECO:0000313" key="2">
    <source>
        <dbReference type="Proteomes" id="UP000683428"/>
    </source>
</evidence>
<evidence type="ECO:0000313" key="1">
    <source>
        <dbReference type="EMBL" id="QWT50209.1"/>
    </source>
</evidence>
<protein>
    <submittedName>
        <fullName evidence="1">P-II family nitrogen regulator</fullName>
    </submittedName>
</protein>
<dbReference type="PROSITE" id="PS51343">
    <property type="entry name" value="PII_GLNB_DOM"/>
    <property type="match status" value="1"/>
</dbReference>
<sequence length="112" mass="12222">MKEIKAVIRPNKLTALRDALRTVPGFPGMTVTKAEGCSAPARRPGNSIKEELTDYTPKVRLEIVAEDQVAEALFQRIIEVTQTGQVGDGLVWMTDIHKAAFIFKTTPGAEGL</sequence>
<dbReference type="GO" id="GO:0030234">
    <property type="term" value="F:enzyme regulator activity"/>
    <property type="evidence" value="ECO:0007669"/>
    <property type="project" value="InterPro"/>
</dbReference>
<name>A0A975XVV0_9RHOO</name>
<dbReference type="InterPro" id="IPR002187">
    <property type="entry name" value="N-reg_PII"/>
</dbReference>